<protein>
    <recommendedName>
        <fullName evidence="4">YrhK-like protein</fullName>
    </recommendedName>
</protein>
<evidence type="ECO:0000313" key="2">
    <source>
        <dbReference type="EMBL" id="RZT64709.1"/>
    </source>
</evidence>
<keyword evidence="1" id="KW-0472">Membrane</keyword>
<evidence type="ECO:0000256" key="1">
    <source>
        <dbReference type="SAM" id="Phobius"/>
    </source>
</evidence>
<keyword evidence="1" id="KW-0812">Transmembrane</keyword>
<dbReference type="OrthoDB" id="244933at2"/>
<evidence type="ECO:0008006" key="4">
    <source>
        <dbReference type="Google" id="ProtNLM"/>
    </source>
</evidence>
<comment type="caution">
    <text evidence="2">The sequence shown here is derived from an EMBL/GenBank/DDBJ whole genome shotgun (WGS) entry which is preliminary data.</text>
</comment>
<keyword evidence="1" id="KW-1133">Transmembrane helix</keyword>
<accession>A0A4V6MCI7</accession>
<keyword evidence="3" id="KW-1185">Reference proteome</keyword>
<feature type="transmembrane region" description="Helical" evidence="1">
    <location>
        <begin position="164"/>
        <end position="183"/>
    </location>
</feature>
<dbReference type="RefSeq" id="WP_130454299.1">
    <property type="nucleotide sequence ID" value="NZ_QYAG01000001.1"/>
</dbReference>
<organism evidence="2 3">
    <name type="scientific">Leucobacter luti</name>
    <dbReference type="NCBI Taxonomy" id="340320"/>
    <lineage>
        <taxon>Bacteria</taxon>
        <taxon>Bacillati</taxon>
        <taxon>Actinomycetota</taxon>
        <taxon>Actinomycetes</taxon>
        <taxon>Micrococcales</taxon>
        <taxon>Microbacteriaceae</taxon>
        <taxon>Leucobacter</taxon>
    </lineage>
</organism>
<evidence type="ECO:0000313" key="3">
    <source>
        <dbReference type="Proteomes" id="UP000291832"/>
    </source>
</evidence>
<proteinExistence type="predicted"/>
<dbReference type="Proteomes" id="UP000291832">
    <property type="component" value="Unassembled WGS sequence"/>
</dbReference>
<dbReference type="AlphaFoldDB" id="A0A4V6MCI7"/>
<gene>
    <name evidence="2" type="ORF">EV139_2132</name>
</gene>
<sequence>MTPHATITRAAFLTPSLTKQSVYFIIGGSLFAVGSAASIWDFAGVGFTNWCCFIGAWFFTTAGLFQVVLSGDATVPGRPGQGKALRAEWLAAATQSFGTILFNVSTTTALTAKSVSAEKHYMWNPDAGGSVAFLISAFFVYVAFYRSEHTLWEPRSSGWWSAHINMLGCIAFAVSAVGAFVLSDGSSKDAPVANWGTFIGAVCFVLASAVVLPQAPWNRAQAVRAATAAPSPAGA</sequence>
<feature type="transmembrane region" description="Helical" evidence="1">
    <location>
        <begin position="46"/>
        <end position="69"/>
    </location>
</feature>
<feature type="transmembrane region" description="Helical" evidence="1">
    <location>
        <begin position="89"/>
        <end position="107"/>
    </location>
</feature>
<reference evidence="2 3" key="1">
    <citation type="journal article" date="2015" name="Stand. Genomic Sci.">
        <title>Genomic Encyclopedia of Bacterial and Archaeal Type Strains, Phase III: the genomes of soil and plant-associated and newly described type strains.</title>
        <authorList>
            <person name="Whitman W.B."/>
            <person name="Woyke T."/>
            <person name="Klenk H.P."/>
            <person name="Zhou Y."/>
            <person name="Lilburn T.G."/>
            <person name="Beck B.J."/>
            <person name="De Vos P."/>
            <person name="Vandamme P."/>
            <person name="Eisen J.A."/>
            <person name="Garrity G."/>
            <person name="Hugenholtz P."/>
            <person name="Kyrpides N.C."/>
        </authorList>
    </citation>
    <scope>NUCLEOTIDE SEQUENCE [LARGE SCALE GENOMIC DNA]</scope>
    <source>
        <strain evidence="2 3">RF6</strain>
    </source>
</reference>
<feature type="transmembrane region" description="Helical" evidence="1">
    <location>
        <begin position="195"/>
        <end position="212"/>
    </location>
</feature>
<feature type="transmembrane region" description="Helical" evidence="1">
    <location>
        <begin position="21"/>
        <end position="40"/>
    </location>
</feature>
<feature type="transmembrane region" description="Helical" evidence="1">
    <location>
        <begin position="127"/>
        <end position="144"/>
    </location>
</feature>
<dbReference type="EMBL" id="SHKI01000005">
    <property type="protein sequence ID" value="RZT64709.1"/>
    <property type="molecule type" value="Genomic_DNA"/>
</dbReference>
<name>A0A4V6MCI7_9MICO</name>